<dbReference type="PANTHER" id="PTHR33164">
    <property type="entry name" value="TRANSCRIPTIONAL REGULATOR, MARR FAMILY"/>
    <property type="match status" value="1"/>
</dbReference>
<evidence type="ECO:0000313" key="2">
    <source>
        <dbReference type="EMBL" id="MCJ0761772.1"/>
    </source>
</evidence>
<dbReference type="InterPro" id="IPR036388">
    <property type="entry name" value="WH-like_DNA-bd_sf"/>
</dbReference>
<dbReference type="GO" id="GO:0006950">
    <property type="term" value="P:response to stress"/>
    <property type="evidence" value="ECO:0007669"/>
    <property type="project" value="TreeGrafter"/>
</dbReference>
<gene>
    <name evidence="2" type="ORF">MMF98_00990</name>
</gene>
<dbReference type="InterPro" id="IPR039422">
    <property type="entry name" value="MarR/SlyA-like"/>
</dbReference>
<dbReference type="SMART" id="SM00347">
    <property type="entry name" value="HTH_MARR"/>
    <property type="match status" value="1"/>
</dbReference>
<protein>
    <submittedName>
        <fullName evidence="2">MarR family winged helix-turn-helix transcriptional regulator</fullName>
    </submittedName>
</protein>
<reference evidence="2" key="1">
    <citation type="submission" date="2022-03" db="EMBL/GenBank/DDBJ databases">
        <authorList>
            <person name="Woo C.Y."/>
        </authorList>
    </citation>
    <scope>NUCLEOTIDE SEQUENCE</scope>
    <source>
        <strain evidence="2">CYS-02</strain>
    </source>
</reference>
<proteinExistence type="predicted"/>
<dbReference type="PROSITE" id="PS50995">
    <property type="entry name" value="HTH_MARR_2"/>
    <property type="match status" value="1"/>
</dbReference>
<dbReference type="Proteomes" id="UP001139447">
    <property type="component" value="Unassembled WGS sequence"/>
</dbReference>
<feature type="domain" description="HTH marR-type" evidence="1">
    <location>
        <begin position="21"/>
        <end position="143"/>
    </location>
</feature>
<dbReference type="EMBL" id="JALGBI010000001">
    <property type="protein sequence ID" value="MCJ0761772.1"/>
    <property type="molecule type" value="Genomic_DNA"/>
</dbReference>
<dbReference type="Pfam" id="PF12802">
    <property type="entry name" value="MarR_2"/>
    <property type="match status" value="1"/>
</dbReference>
<evidence type="ECO:0000259" key="1">
    <source>
        <dbReference type="PROSITE" id="PS50995"/>
    </source>
</evidence>
<evidence type="ECO:0000313" key="3">
    <source>
        <dbReference type="Proteomes" id="UP001139447"/>
    </source>
</evidence>
<keyword evidence="3" id="KW-1185">Reference proteome</keyword>
<sequence>MTLPKAAPPGRRMAKADFEALAEFRYQLRRFLRFSEELTHQHGITPLQYQLMLQVKGFPGRSWATVAELAERLQAKHHGVVALISRCEALGLVQRQASQTDLRRVEVRLTPEGDQRIEQLARQHRAELQSLPRLVDLPARAGA</sequence>
<accession>A0A9X1VR27</accession>
<dbReference type="Gene3D" id="1.10.10.10">
    <property type="entry name" value="Winged helix-like DNA-binding domain superfamily/Winged helix DNA-binding domain"/>
    <property type="match status" value="1"/>
</dbReference>
<dbReference type="AlphaFoldDB" id="A0A9X1VR27"/>
<dbReference type="InterPro" id="IPR000835">
    <property type="entry name" value="HTH_MarR-typ"/>
</dbReference>
<dbReference type="GO" id="GO:0003700">
    <property type="term" value="F:DNA-binding transcription factor activity"/>
    <property type="evidence" value="ECO:0007669"/>
    <property type="project" value="InterPro"/>
</dbReference>
<dbReference type="RefSeq" id="WP_243303186.1">
    <property type="nucleotide sequence ID" value="NZ_JALGBI010000001.1"/>
</dbReference>
<dbReference type="InterPro" id="IPR036390">
    <property type="entry name" value="WH_DNA-bd_sf"/>
</dbReference>
<comment type="caution">
    <text evidence="2">The sequence shown here is derived from an EMBL/GenBank/DDBJ whole genome shotgun (WGS) entry which is preliminary data.</text>
</comment>
<organism evidence="2 3">
    <name type="scientific">Variovorax terrae</name>
    <dbReference type="NCBI Taxonomy" id="2923278"/>
    <lineage>
        <taxon>Bacteria</taxon>
        <taxon>Pseudomonadati</taxon>
        <taxon>Pseudomonadota</taxon>
        <taxon>Betaproteobacteria</taxon>
        <taxon>Burkholderiales</taxon>
        <taxon>Comamonadaceae</taxon>
        <taxon>Variovorax</taxon>
    </lineage>
</organism>
<dbReference type="SUPFAM" id="SSF46785">
    <property type="entry name" value="Winged helix' DNA-binding domain"/>
    <property type="match status" value="1"/>
</dbReference>
<name>A0A9X1VR27_9BURK</name>
<dbReference type="PANTHER" id="PTHR33164:SF43">
    <property type="entry name" value="HTH-TYPE TRANSCRIPTIONAL REPRESSOR YETL"/>
    <property type="match status" value="1"/>
</dbReference>